<dbReference type="OrthoDB" id="3501663at2759"/>
<dbReference type="GeneID" id="70183472"/>
<keyword evidence="2" id="KW-1185">Reference proteome</keyword>
<evidence type="ECO:0000313" key="1">
    <source>
        <dbReference type="EMBL" id="KAH7031060.1"/>
    </source>
</evidence>
<protein>
    <submittedName>
        <fullName evidence="1">Uncharacterized protein</fullName>
    </submittedName>
</protein>
<dbReference type="AlphaFoldDB" id="A0A9P8Y6I0"/>
<sequence>MDRFWLPRVGGNSLLSYGSAAVVSIAALLKLQEHATNYFGSETHCFKSVRTNWDDLPTANCFTVSPKGIITNVYAVDDSKIGSGSERLSEGYAIPGFWDGHGHLLQDDEDPTVRLKRAAAYEEEVEAILKPLRRKPFHKINASELSADAVALKVEECIGLRQGPDV</sequence>
<gene>
    <name evidence="1" type="ORF">B0I36DRAFT_323104</name>
</gene>
<evidence type="ECO:0000313" key="2">
    <source>
        <dbReference type="Proteomes" id="UP000756346"/>
    </source>
</evidence>
<dbReference type="RefSeq" id="XP_046012740.1">
    <property type="nucleotide sequence ID" value="XM_046153926.1"/>
</dbReference>
<accession>A0A9P8Y6I0</accession>
<proteinExistence type="predicted"/>
<comment type="caution">
    <text evidence="1">The sequence shown here is derived from an EMBL/GenBank/DDBJ whole genome shotgun (WGS) entry which is preliminary data.</text>
</comment>
<dbReference type="Proteomes" id="UP000756346">
    <property type="component" value="Unassembled WGS sequence"/>
</dbReference>
<reference evidence="1" key="1">
    <citation type="journal article" date="2021" name="Nat. Commun.">
        <title>Genetic determinants of endophytism in the Arabidopsis root mycobiome.</title>
        <authorList>
            <person name="Mesny F."/>
            <person name="Miyauchi S."/>
            <person name="Thiergart T."/>
            <person name="Pickel B."/>
            <person name="Atanasova L."/>
            <person name="Karlsson M."/>
            <person name="Huettel B."/>
            <person name="Barry K.W."/>
            <person name="Haridas S."/>
            <person name="Chen C."/>
            <person name="Bauer D."/>
            <person name="Andreopoulos W."/>
            <person name="Pangilinan J."/>
            <person name="LaButti K."/>
            <person name="Riley R."/>
            <person name="Lipzen A."/>
            <person name="Clum A."/>
            <person name="Drula E."/>
            <person name="Henrissat B."/>
            <person name="Kohler A."/>
            <person name="Grigoriev I.V."/>
            <person name="Martin F.M."/>
            <person name="Hacquard S."/>
        </authorList>
    </citation>
    <scope>NUCLEOTIDE SEQUENCE</scope>
    <source>
        <strain evidence="1">MPI-CAGE-CH-0230</strain>
    </source>
</reference>
<dbReference type="EMBL" id="JAGTJQ010000005">
    <property type="protein sequence ID" value="KAH7031060.1"/>
    <property type="molecule type" value="Genomic_DNA"/>
</dbReference>
<organism evidence="1 2">
    <name type="scientific">Microdochium trichocladiopsis</name>
    <dbReference type="NCBI Taxonomy" id="1682393"/>
    <lineage>
        <taxon>Eukaryota</taxon>
        <taxon>Fungi</taxon>
        <taxon>Dikarya</taxon>
        <taxon>Ascomycota</taxon>
        <taxon>Pezizomycotina</taxon>
        <taxon>Sordariomycetes</taxon>
        <taxon>Xylariomycetidae</taxon>
        <taxon>Xylariales</taxon>
        <taxon>Microdochiaceae</taxon>
        <taxon>Microdochium</taxon>
    </lineage>
</organism>
<name>A0A9P8Y6I0_9PEZI</name>